<dbReference type="EMBL" id="RAVZ01000149">
    <property type="protein sequence ID" value="RKG84716.1"/>
    <property type="molecule type" value="Genomic_DNA"/>
</dbReference>
<keyword evidence="7" id="KW-0653">Protein transport</keyword>
<protein>
    <submittedName>
        <fullName evidence="13">Energy transducer TonB</fullName>
    </submittedName>
</protein>
<evidence type="ECO:0000256" key="10">
    <source>
        <dbReference type="SAM" id="MobiDB-lite"/>
    </source>
</evidence>
<evidence type="ECO:0000256" key="3">
    <source>
        <dbReference type="ARBA" id="ARBA00022448"/>
    </source>
</evidence>
<dbReference type="GO" id="GO:0005886">
    <property type="term" value="C:plasma membrane"/>
    <property type="evidence" value="ECO:0007669"/>
    <property type="project" value="UniProtKB-SubCell"/>
</dbReference>
<keyword evidence="6 11" id="KW-0812">Transmembrane</keyword>
<evidence type="ECO:0000256" key="6">
    <source>
        <dbReference type="ARBA" id="ARBA00022692"/>
    </source>
</evidence>
<feature type="region of interest" description="Disordered" evidence="10">
    <location>
        <begin position="62"/>
        <end position="142"/>
    </location>
</feature>
<dbReference type="InterPro" id="IPR003538">
    <property type="entry name" value="TonB"/>
</dbReference>
<feature type="compositionally biased region" description="Pro residues" evidence="10">
    <location>
        <begin position="91"/>
        <end position="101"/>
    </location>
</feature>
<evidence type="ECO:0000313" key="14">
    <source>
        <dbReference type="Proteomes" id="UP000268094"/>
    </source>
</evidence>
<dbReference type="InterPro" id="IPR051045">
    <property type="entry name" value="TonB-dependent_transducer"/>
</dbReference>
<reference evidence="14" key="1">
    <citation type="submission" date="2018-09" db="EMBL/GenBank/DDBJ databases">
        <authorList>
            <person name="Livingstone P.G."/>
            <person name="Whitworth D.E."/>
        </authorList>
    </citation>
    <scope>NUCLEOTIDE SEQUENCE [LARGE SCALE GENOMIC DNA]</scope>
    <source>
        <strain evidence="14">CA054A</strain>
    </source>
</reference>
<dbReference type="RefSeq" id="WP_120542496.1">
    <property type="nucleotide sequence ID" value="NZ_RAVZ01000149.1"/>
</dbReference>
<dbReference type="InterPro" id="IPR037682">
    <property type="entry name" value="TonB_C"/>
</dbReference>
<evidence type="ECO:0000256" key="4">
    <source>
        <dbReference type="ARBA" id="ARBA00022475"/>
    </source>
</evidence>
<feature type="domain" description="TonB C-terminal" evidence="12">
    <location>
        <begin position="179"/>
        <end position="249"/>
    </location>
</feature>
<evidence type="ECO:0000256" key="1">
    <source>
        <dbReference type="ARBA" id="ARBA00004383"/>
    </source>
</evidence>
<comment type="subcellular location">
    <subcellularLocation>
        <location evidence="1">Cell inner membrane</location>
        <topology evidence="1">Single-pass membrane protein</topology>
        <orientation evidence="1">Periplasmic side</orientation>
    </subcellularLocation>
</comment>
<sequence>MFESVIERRGLRSERFGTGAWLSIGVHAGLLGLVVFISGRQLEEPIKDEPVVVFRQPAIRKGVQHATQPKPAAVTPVAPKPKPRADRIPRNPKPMPTTLPEPKPDPEPTTVATATTTDPTEGPGSDEPVGHPDGDPDSTSPIGLPYVPNIPPQEATGTQVLAFGSGMSPPVMRSGAPLGYTREAQLAGVEGTIVAKCVITEEGRVRDCRILKGLPHMNDAVLSALSSRQYQPLMFQGRPVNVSYTFNINLKMPR</sequence>
<comment type="similarity">
    <text evidence="2">Belongs to the TonB family.</text>
</comment>
<feature type="transmembrane region" description="Helical" evidence="11">
    <location>
        <begin position="20"/>
        <end position="37"/>
    </location>
</feature>
<evidence type="ECO:0000256" key="2">
    <source>
        <dbReference type="ARBA" id="ARBA00006555"/>
    </source>
</evidence>
<proteinExistence type="inferred from homology"/>
<organism evidence="13 14">
    <name type="scientific">Corallococcus terminator</name>
    <dbReference type="NCBI Taxonomy" id="2316733"/>
    <lineage>
        <taxon>Bacteria</taxon>
        <taxon>Pseudomonadati</taxon>
        <taxon>Myxococcota</taxon>
        <taxon>Myxococcia</taxon>
        <taxon>Myxococcales</taxon>
        <taxon>Cystobacterineae</taxon>
        <taxon>Myxococcaceae</taxon>
        <taxon>Corallococcus</taxon>
    </lineage>
</organism>
<dbReference type="GO" id="GO:0015031">
    <property type="term" value="P:protein transport"/>
    <property type="evidence" value="ECO:0007669"/>
    <property type="project" value="UniProtKB-KW"/>
</dbReference>
<keyword evidence="3" id="KW-0813">Transport</keyword>
<dbReference type="Pfam" id="PF03544">
    <property type="entry name" value="TonB_C"/>
    <property type="match status" value="1"/>
</dbReference>
<dbReference type="PRINTS" id="PR01374">
    <property type="entry name" value="TONBPROTEIN"/>
</dbReference>
<evidence type="ECO:0000313" key="13">
    <source>
        <dbReference type="EMBL" id="RKG84716.1"/>
    </source>
</evidence>
<dbReference type="NCBIfam" id="TIGR01352">
    <property type="entry name" value="tonB_Cterm"/>
    <property type="match status" value="1"/>
</dbReference>
<evidence type="ECO:0000256" key="9">
    <source>
        <dbReference type="ARBA" id="ARBA00023136"/>
    </source>
</evidence>
<dbReference type="AlphaFoldDB" id="A0A3A8IQG5"/>
<keyword evidence="14" id="KW-1185">Reference proteome</keyword>
<dbReference type="GO" id="GO:0055085">
    <property type="term" value="P:transmembrane transport"/>
    <property type="evidence" value="ECO:0007669"/>
    <property type="project" value="InterPro"/>
</dbReference>
<evidence type="ECO:0000256" key="7">
    <source>
        <dbReference type="ARBA" id="ARBA00022927"/>
    </source>
</evidence>
<accession>A0A3A8IQG5</accession>
<evidence type="ECO:0000256" key="11">
    <source>
        <dbReference type="SAM" id="Phobius"/>
    </source>
</evidence>
<dbReference type="GO" id="GO:0030288">
    <property type="term" value="C:outer membrane-bounded periplasmic space"/>
    <property type="evidence" value="ECO:0007669"/>
    <property type="project" value="InterPro"/>
</dbReference>
<dbReference type="InterPro" id="IPR006260">
    <property type="entry name" value="TonB/TolA_C"/>
</dbReference>
<dbReference type="OrthoDB" id="5381802at2"/>
<dbReference type="Proteomes" id="UP000268094">
    <property type="component" value="Unassembled WGS sequence"/>
</dbReference>
<dbReference type="GO" id="GO:0031992">
    <property type="term" value="F:energy transducer activity"/>
    <property type="evidence" value="ECO:0007669"/>
    <property type="project" value="InterPro"/>
</dbReference>
<evidence type="ECO:0000256" key="5">
    <source>
        <dbReference type="ARBA" id="ARBA00022519"/>
    </source>
</evidence>
<keyword evidence="8 11" id="KW-1133">Transmembrane helix</keyword>
<comment type="caution">
    <text evidence="13">The sequence shown here is derived from an EMBL/GenBank/DDBJ whole genome shotgun (WGS) entry which is preliminary data.</text>
</comment>
<dbReference type="Gene3D" id="3.30.1150.10">
    <property type="match status" value="1"/>
</dbReference>
<keyword evidence="9 11" id="KW-0472">Membrane</keyword>
<keyword evidence="5" id="KW-0997">Cell inner membrane</keyword>
<dbReference type="SUPFAM" id="SSF74653">
    <property type="entry name" value="TolA/TonB C-terminal domain"/>
    <property type="match status" value="1"/>
</dbReference>
<evidence type="ECO:0000256" key="8">
    <source>
        <dbReference type="ARBA" id="ARBA00022989"/>
    </source>
</evidence>
<name>A0A3A8IQG5_9BACT</name>
<feature type="compositionally biased region" description="Low complexity" evidence="10">
    <location>
        <begin position="108"/>
        <end position="123"/>
    </location>
</feature>
<evidence type="ECO:0000259" key="12">
    <source>
        <dbReference type="Pfam" id="PF03544"/>
    </source>
</evidence>
<dbReference type="GO" id="GO:0015891">
    <property type="term" value="P:siderophore transport"/>
    <property type="evidence" value="ECO:0007669"/>
    <property type="project" value="InterPro"/>
</dbReference>
<dbReference type="PANTHER" id="PTHR33446">
    <property type="entry name" value="PROTEIN TONB-RELATED"/>
    <property type="match status" value="1"/>
</dbReference>
<gene>
    <name evidence="13" type="ORF">D7V88_21350</name>
</gene>
<keyword evidence="4" id="KW-1003">Cell membrane</keyword>